<dbReference type="SMART" id="SM00360">
    <property type="entry name" value="RRM"/>
    <property type="match status" value="2"/>
</dbReference>
<feature type="domain" description="RRM" evidence="9">
    <location>
        <begin position="736"/>
        <end position="812"/>
    </location>
</feature>
<dbReference type="InterPro" id="IPR012677">
    <property type="entry name" value="Nucleotide-bd_a/b_plait_sf"/>
</dbReference>
<dbReference type="InterPro" id="IPR034217">
    <property type="entry name" value="SART3_RRM1"/>
</dbReference>
<proteinExistence type="predicted"/>
<dbReference type="Gene3D" id="3.30.70.330">
    <property type="match status" value="2"/>
</dbReference>
<dbReference type="InterPro" id="IPR011990">
    <property type="entry name" value="TPR-like_helical_dom_sf"/>
</dbReference>
<protein>
    <recommendedName>
        <fullName evidence="9">RRM domain-containing protein</fullName>
    </recommendedName>
</protein>
<evidence type="ECO:0000256" key="8">
    <source>
        <dbReference type="SAM" id="MobiDB-lite"/>
    </source>
</evidence>
<dbReference type="Pfam" id="PF23240">
    <property type="entry name" value="HAT_PRP39_N"/>
    <property type="match status" value="1"/>
</dbReference>
<evidence type="ECO:0000313" key="12">
    <source>
        <dbReference type="Proteomes" id="UP000677228"/>
    </source>
</evidence>
<accession>A0A8S2DEV7</accession>
<evidence type="ECO:0000313" key="10">
    <source>
        <dbReference type="EMBL" id="CAF0886530.1"/>
    </source>
</evidence>
<keyword evidence="4" id="KW-0508">mRNA splicing</keyword>
<dbReference type="PANTHER" id="PTHR17204:SF25">
    <property type="entry name" value="RRM DOMAIN-CONTAINING PROTEIN"/>
    <property type="match status" value="1"/>
</dbReference>
<feature type="compositionally biased region" description="Polar residues" evidence="8">
    <location>
        <begin position="667"/>
        <end position="676"/>
    </location>
</feature>
<dbReference type="GO" id="GO:0008380">
    <property type="term" value="P:RNA splicing"/>
    <property type="evidence" value="ECO:0007669"/>
    <property type="project" value="UniProtKB-KW"/>
</dbReference>
<dbReference type="GO" id="GO:0006397">
    <property type="term" value="P:mRNA processing"/>
    <property type="evidence" value="ECO:0007669"/>
    <property type="project" value="UniProtKB-KW"/>
</dbReference>
<keyword evidence="6" id="KW-0694">RNA-binding</keyword>
<dbReference type="Proteomes" id="UP000682733">
    <property type="component" value="Unassembled WGS sequence"/>
</dbReference>
<dbReference type="Proteomes" id="UP000677228">
    <property type="component" value="Unassembled WGS sequence"/>
</dbReference>
<feature type="region of interest" description="Disordered" evidence="8">
    <location>
        <begin position="908"/>
        <end position="978"/>
    </location>
</feature>
<dbReference type="SUPFAM" id="SSF48452">
    <property type="entry name" value="TPR-like"/>
    <property type="match status" value="1"/>
</dbReference>
<sequence length="998" mass="116462">IMTTVKPDQTSLIDNPDEMEANEEQEEEDDLGSTSSDEDEMDDKNGIVNDEQQEAELEKMKTSITENPYNYQSYLDYIALSKKYNSLDHIRYSRQQMSDLFPLTEQLWLDWLKDEEDLLKSSIDIEGDRLKLVQLYEKAINDYLSIRIWLQYLQFSIGEMTRKPDGIDAIRNLFERSLIPGGLHVRDGILLWQAYLEVEQAILMGIEVSLTEQQDTININSDLNEKLSKQVLHVLNLYRRQLGLPLRHMSKTYDEYNEFCQQYKLYLPHNYHLEYDLNLKHDYDQGMKQLEEREVYEEQLISVNDYEKYIQFELGQKNSSPARIQCLYERAIVDHCLNGDLWLHYLDYVDENLKSKEFSEKLFERSLRNCPWIIKLWIKHAQALEFYNYEHVKIKSVYNRAFNMGLQNIHDFVELYLSFIHYLRRQYQKQQQQHQNTINNGNKQDEQLVDELRQICESASDQYDEHFSQDESYLFYNCKFDKYWAFLECKYFHQLDQARKIWNDRILQKENNTHLSQLWCDYYEMEHIYGDDKHCRKLLYRALSNYKYMDQPEVICHLLLKHEEDYGTLEQYKQAKLKTNEILKTIHVPKKQQQEQKPSKGKQQQQKQKKTQQSNAKQPKQERKNQKKSRSYVDNNTMDITAATTTESIDVDMSPSKQQQRKRKLSPQVSESNHFTPTVPKPATVDNDVFKIPALPGPSSSSVQKKLKSNNQPQTTTTSANHQSQPHSVSDLNSLTTVFVSNLPYDVNEDQIQQALSSAGKIKEVRLTKHWSGKSRGFGYVEFENEHSCRQALKLDRTLVNERPMFVSPCETDKDKSLASSKFKYSTSLEKNKLFITNLPFTITKEQLLEIFSKHGHVDDIRLVTFRSGKPKGLAYVDYDNEQSASHAILNVDGMTIEGHSIKVAISNPPQRKQQQQQQQQQQPLSTTNSLSLGGSAKSSGPRGKGYSQIALIPRKVTPKTTTVKPQASTATTTTTTTTTTTESALTNADFQKMFIKN</sequence>
<dbReference type="AlphaFoldDB" id="A0A8S2DEV7"/>
<dbReference type="EMBL" id="CAJOBA010003067">
    <property type="protein sequence ID" value="CAF3669474.1"/>
    <property type="molecule type" value="Genomic_DNA"/>
</dbReference>
<gene>
    <name evidence="10" type="ORF">OVA965_LOCUS8900</name>
    <name evidence="11" type="ORF">TMI583_LOCUS8896</name>
</gene>
<keyword evidence="2" id="KW-0507">mRNA processing</keyword>
<feature type="compositionally biased region" description="Polar residues" evidence="8">
    <location>
        <begin position="1"/>
        <end position="13"/>
    </location>
</feature>
<evidence type="ECO:0000256" key="6">
    <source>
        <dbReference type="PROSITE-ProRule" id="PRU00176"/>
    </source>
</evidence>
<feature type="compositionally biased region" description="Low complexity" evidence="8">
    <location>
        <begin position="959"/>
        <end position="978"/>
    </location>
</feature>
<dbReference type="Gene3D" id="1.25.40.10">
    <property type="entry name" value="Tetratricopeptide repeat domain"/>
    <property type="match status" value="2"/>
</dbReference>
<dbReference type="CDD" id="cd12391">
    <property type="entry name" value="RRM1_SART3"/>
    <property type="match status" value="1"/>
</dbReference>
<feature type="non-terminal residue" evidence="10">
    <location>
        <position position="1"/>
    </location>
</feature>
<feature type="compositionally biased region" description="Low complexity" evidence="8">
    <location>
        <begin position="914"/>
        <end position="941"/>
    </location>
</feature>
<keyword evidence="5" id="KW-0539">Nucleus</keyword>
<feature type="compositionally biased region" description="Polar residues" evidence="8">
    <location>
        <begin position="632"/>
        <end position="648"/>
    </location>
</feature>
<comment type="subcellular location">
    <subcellularLocation>
        <location evidence="1">Nucleus</location>
    </subcellularLocation>
</comment>
<evidence type="ECO:0000256" key="3">
    <source>
        <dbReference type="ARBA" id="ARBA00022737"/>
    </source>
</evidence>
<feature type="compositionally biased region" description="Acidic residues" evidence="8">
    <location>
        <begin position="15"/>
        <end position="42"/>
    </location>
</feature>
<name>A0A8S2DEV7_9BILA</name>
<evidence type="ECO:0000256" key="2">
    <source>
        <dbReference type="ARBA" id="ARBA00022664"/>
    </source>
</evidence>
<feature type="coiled-coil region" evidence="7">
    <location>
        <begin position="424"/>
        <end position="462"/>
    </location>
</feature>
<evidence type="ECO:0000313" key="11">
    <source>
        <dbReference type="EMBL" id="CAF3669474.1"/>
    </source>
</evidence>
<feature type="region of interest" description="Disordered" evidence="8">
    <location>
        <begin position="1"/>
        <end position="46"/>
    </location>
</feature>
<feature type="domain" description="RRM" evidence="9">
    <location>
        <begin position="832"/>
        <end position="909"/>
    </location>
</feature>
<evidence type="ECO:0000256" key="1">
    <source>
        <dbReference type="ARBA" id="ARBA00004123"/>
    </source>
</evidence>
<keyword evidence="3" id="KW-0677">Repeat</keyword>
<dbReference type="InterPro" id="IPR000504">
    <property type="entry name" value="RRM_dom"/>
</dbReference>
<dbReference type="InterPro" id="IPR035979">
    <property type="entry name" value="RBD_domain_sf"/>
</dbReference>
<dbReference type="PROSITE" id="PS50102">
    <property type="entry name" value="RRM"/>
    <property type="match status" value="2"/>
</dbReference>
<evidence type="ECO:0000259" key="9">
    <source>
        <dbReference type="PROSITE" id="PS50102"/>
    </source>
</evidence>
<evidence type="ECO:0000256" key="7">
    <source>
        <dbReference type="SAM" id="Coils"/>
    </source>
</evidence>
<dbReference type="CDD" id="cd12392">
    <property type="entry name" value="RRM2_SART3"/>
    <property type="match status" value="1"/>
</dbReference>
<dbReference type="PANTHER" id="PTHR17204">
    <property type="entry name" value="PRE-MRNA PROCESSING PROTEIN PRP39-RELATED"/>
    <property type="match status" value="1"/>
</dbReference>
<dbReference type="GO" id="GO:0003723">
    <property type="term" value="F:RNA binding"/>
    <property type="evidence" value="ECO:0007669"/>
    <property type="project" value="UniProtKB-UniRule"/>
</dbReference>
<evidence type="ECO:0000256" key="4">
    <source>
        <dbReference type="ARBA" id="ARBA00023187"/>
    </source>
</evidence>
<keyword evidence="7" id="KW-0175">Coiled coil</keyword>
<dbReference type="InterPro" id="IPR034218">
    <property type="entry name" value="SART3_RRM2"/>
</dbReference>
<dbReference type="GO" id="GO:0005634">
    <property type="term" value="C:nucleus"/>
    <property type="evidence" value="ECO:0007669"/>
    <property type="project" value="UniProtKB-SubCell"/>
</dbReference>
<feature type="compositionally biased region" description="Low complexity" evidence="8">
    <location>
        <begin position="601"/>
        <end position="618"/>
    </location>
</feature>
<organism evidence="10 12">
    <name type="scientific">Didymodactylos carnosus</name>
    <dbReference type="NCBI Taxonomy" id="1234261"/>
    <lineage>
        <taxon>Eukaryota</taxon>
        <taxon>Metazoa</taxon>
        <taxon>Spiralia</taxon>
        <taxon>Gnathifera</taxon>
        <taxon>Rotifera</taxon>
        <taxon>Eurotatoria</taxon>
        <taxon>Bdelloidea</taxon>
        <taxon>Philodinida</taxon>
        <taxon>Philodinidae</taxon>
        <taxon>Didymodactylos</taxon>
    </lineage>
</organism>
<dbReference type="EMBL" id="CAJNOK010003066">
    <property type="protein sequence ID" value="CAF0886530.1"/>
    <property type="molecule type" value="Genomic_DNA"/>
</dbReference>
<dbReference type="SMART" id="SM00386">
    <property type="entry name" value="HAT"/>
    <property type="match status" value="7"/>
</dbReference>
<reference evidence="10" key="1">
    <citation type="submission" date="2021-02" db="EMBL/GenBank/DDBJ databases">
        <authorList>
            <person name="Nowell W R."/>
        </authorList>
    </citation>
    <scope>NUCLEOTIDE SEQUENCE</scope>
</reference>
<feature type="compositionally biased region" description="Polar residues" evidence="8">
    <location>
        <begin position="698"/>
        <end position="729"/>
    </location>
</feature>
<dbReference type="Pfam" id="PF00076">
    <property type="entry name" value="RRM_1"/>
    <property type="match status" value="2"/>
</dbReference>
<feature type="region of interest" description="Disordered" evidence="8">
    <location>
        <begin position="588"/>
        <end position="729"/>
    </location>
</feature>
<dbReference type="InterPro" id="IPR003107">
    <property type="entry name" value="HAT"/>
</dbReference>
<comment type="caution">
    <text evidence="10">The sequence shown here is derived from an EMBL/GenBank/DDBJ whole genome shotgun (WGS) entry which is preliminary data.</text>
</comment>
<dbReference type="SUPFAM" id="SSF54928">
    <property type="entry name" value="RNA-binding domain, RBD"/>
    <property type="match status" value="2"/>
</dbReference>
<evidence type="ECO:0000256" key="5">
    <source>
        <dbReference type="ARBA" id="ARBA00023242"/>
    </source>
</evidence>